<name>A0ABV6C8T4_9GAMM</name>
<reference evidence="2 3" key="1">
    <citation type="submission" date="2024-09" db="EMBL/GenBank/DDBJ databases">
        <authorList>
            <person name="Sun Q."/>
            <person name="Mori K."/>
        </authorList>
    </citation>
    <scope>NUCLEOTIDE SEQUENCE [LARGE SCALE GENOMIC DNA]</scope>
    <source>
        <strain evidence="2 3">CCM 8545</strain>
    </source>
</reference>
<gene>
    <name evidence="2" type="ORF">ACFFIT_02520</name>
</gene>
<dbReference type="RefSeq" id="WP_385876074.1">
    <property type="nucleotide sequence ID" value="NZ_JBHLXE010000027.1"/>
</dbReference>
<proteinExistence type="predicted"/>
<dbReference type="Proteomes" id="UP001589758">
    <property type="component" value="Unassembled WGS sequence"/>
</dbReference>
<feature type="region of interest" description="Disordered" evidence="1">
    <location>
        <begin position="192"/>
        <end position="214"/>
    </location>
</feature>
<protein>
    <submittedName>
        <fullName evidence="2">DNA replication protein</fullName>
    </submittedName>
</protein>
<keyword evidence="3" id="KW-1185">Reference proteome</keyword>
<dbReference type="EMBL" id="JBHLXE010000027">
    <property type="protein sequence ID" value="MFC0178977.1"/>
    <property type="molecule type" value="Genomic_DNA"/>
</dbReference>
<accession>A0ABV6C8T4</accession>
<organism evidence="2 3">
    <name type="scientific">Thorsellia kenyensis</name>
    <dbReference type="NCBI Taxonomy" id="1549888"/>
    <lineage>
        <taxon>Bacteria</taxon>
        <taxon>Pseudomonadati</taxon>
        <taxon>Pseudomonadota</taxon>
        <taxon>Gammaproteobacteria</taxon>
        <taxon>Enterobacterales</taxon>
        <taxon>Thorselliaceae</taxon>
        <taxon>Thorsellia</taxon>
    </lineage>
</organism>
<comment type="caution">
    <text evidence="2">The sequence shown here is derived from an EMBL/GenBank/DDBJ whole genome shotgun (WGS) entry which is preliminary data.</text>
</comment>
<evidence type="ECO:0000313" key="2">
    <source>
        <dbReference type="EMBL" id="MFC0178977.1"/>
    </source>
</evidence>
<feature type="compositionally biased region" description="Polar residues" evidence="1">
    <location>
        <begin position="192"/>
        <end position="205"/>
    </location>
</feature>
<evidence type="ECO:0000313" key="3">
    <source>
        <dbReference type="Proteomes" id="UP001589758"/>
    </source>
</evidence>
<evidence type="ECO:0000256" key="1">
    <source>
        <dbReference type="SAM" id="MobiDB-lite"/>
    </source>
</evidence>
<sequence length="324" mass="37304">MSNQVLDLNQARINHIKRQNEADLSVSSGAKGFVMLHRKIKKTSFYKDSEAVHLFIHLLMDASYKPSIFTFNGNEIAINRGQLITGRKELSYETGISTDRVKYLLNKLVKHGAIKISAGKHYSIVSILNYDSYQWSENTQSNPEKIPTECQQSAIAKVSYAKDSSEVVPTECQQSATYNKLINNISNTNVLDRSFNNDSQQQPESSKSDEPKKPQLRCEDVLKIFNEVLPEISARGLSEKRRQQIRLFWQKARKVKNDLENTPGAPFTLDDWKSYLEYIAKRCRWMLTEGYNHSTGNKWRKKSISYILSENLYLEVREGLHDDK</sequence>